<dbReference type="Gene3D" id="3.80.10.10">
    <property type="entry name" value="Ribonuclease Inhibitor"/>
    <property type="match status" value="1"/>
</dbReference>
<dbReference type="PROSITE" id="PS51450">
    <property type="entry name" value="LRR"/>
    <property type="match status" value="3"/>
</dbReference>
<name>A0AA86P3M3_9EUKA</name>
<organism evidence="4">
    <name type="scientific">Hexamita inflata</name>
    <dbReference type="NCBI Taxonomy" id="28002"/>
    <lineage>
        <taxon>Eukaryota</taxon>
        <taxon>Metamonada</taxon>
        <taxon>Diplomonadida</taxon>
        <taxon>Hexamitidae</taxon>
        <taxon>Hexamitinae</taxon>
        <taxon>Hexamita</taxon>
    </lineage>
</organism>
<evidence type="ECO:0000313" key="6">
    <source>
        <dbReference type="EMBL" id="CAL6063338.1"/>
    </source>
</evidence>
<dbReference type="PANTHER" id="PTHR46652:SF3">
    <property type="entry name" value="LEUCINE-RICH REPEAT-CONTAINING PROTEIN 9"/>
    <property type="match status" value="1"/>
</dbReference>
<dbReference type="SUPFAM" id="SSF52058">
    <property type="entry name" value="L domain-like"/>
    <property type="match status" value="1"/>
</dbReference>
<dbReference type="SMART" id="SM00365">
    <property type="entry name" value="LRR_SD22"/>
    <property type="match status" value="4"/>
</dbReference>
<dbReference type="EMBL" id="CAXDID020000074">
    <property type="protein sequence ID" value="CAL6015782.1"/>
    <property type="molecule type" value="Genomic_DNA"/>
</dbReference>
<evidence type="ECO:0000313" key="4">
    <source>
        <dbReference type="EMBL" id="CAI9930081.1"/>
    </source>
</evidence>
<dbReference type="EMBL" id="CATOUU010000166">
    <property type="protein sequence ID" value="CAI9918749.1"/>
    <property type="molecule type" value="Genomic_DNA"/>
</dbReference>
<dbReference type="InterPro" id="IPR001611">
    <property type="entry name" value="Leu-rich_rpt"/>
</dbReference>
<dbReference type="PANTHER" id="PTHR46652">
    <property type="entry name" value="LEUCINE-RICH REPEAT AND IQ DOMAIN-CONTAINING PROTEIN 1-RELATED"/>
    <property type="match status" value="1"/>
</dbReference>
<keyword evidence="7" id="KW-1185">Reference proteome</keyword>
<protein>
    <submittedName>
        <fullName evidence="4">DUF2252 family protein</fullName>
    </submittedName>
    <submittedName>
        <fullName evidence="5">DUF2252_family protein</fullName>
    </submittedName>
</protein>
<evidence type="ECO:0000313" key="5">
    <source>
        <dbReference type="EMBL" id="CAL6015782.1"/>
    </source>
</evidence>
<keyword evidence="2" id="KW-0677">Repeat</keyword>
<dbReference type="InterPro" id="IPR032675">
    <property type="entry name" value="LRR_dom_sf"/>
</dbReference>
<accession>A0AA86P3M3</accession>
<evidence type="ECO:0000313" key="3">
    <source>
        <dbReference type="EMBL" id="CAI9918749.1"/>
    </source>
</evidence>
<dbReference type="InterPro" id="IPR050836">
    <property type="entry name" value="SDS22/Internalin_LRR"/>
</dbReference>
<dbReference type="PRINTS" id="PR00019">
    <property type="entry name" value="LEURICHRPT"/>
</dbReference>
<dbReference type="EMBL" id="CAXDID020000245">
    <property type="protein sequence ID" value="CAL6063338.1"/>
    <property type="molecule type" value="Genomic_DNA"/>
</dbReference>
<dbReference type="InterPro" id="IPR025875">
    <property type="entry name" value="Leu-rich_rpt_4"/>
</dbReference>
<dbReference type="EMBL" id="CATOUU010000444">
    <property type="protein sequence ID" value="CAI9930081.1"/>
    <property type="molecule type" value="Genomic_DNA"/>
</dbReference>
<dbReference type="Proteomes" id="UP001642409">
    <property type="component" value="Unassembled WGS sequence"/>
</dbReference>
<dbReference type="AlphaFoldDB" id="A0AA86P3M3"/>
<reference evidence="5 7" key="2">
    <citation type="submission" date="2024-07" db="EMBL/GenBank/DDBJ databases">
        <authorList>
            <person name="Akdeniz Z."/>
        </authorList>
    </citation>
    <scope>NUCLEOTIDE SEQUENCE [LARGE SCALE GENOMIC DNA]</scope>
</reference>
<evidence type="ECO:0000256" key="2">
    <source>
        <dbReference type="ARBA" id="ARBA00022737"/>
    </source>
</evidence>
<evidence type="ECO:0000313" key="7">
    <source>
        <dbReference type="Proteomes" id="UP001642409"/>
    </source>
</evidence>
<gene>
    <name evidence="4" type="ORF">HINF_LOCUS17726</name>
    <name evidence="5" type="ORF">HINF_LOCUS25170</name>
    <name evidence="6" type="ORF">HINF_LOCUS50826</name>
    <name evidence="3" type="ORF">HINF_LOCUS6394</name>
</gene>
<keyword evidence="1" id="KW-0433">Leucine-rich repeat</keyword>
<evidence type="ECO:0000256" key="1">
    <source>
        <dbReference type="ARBA" id="ARBA00022614"/>
    </source>
</evidence>
<dbReference type="Pfam" id="PF12799">
    <property type="entry name" value="LRR_4"/>
    <property type="match status" value="1"/>
</dbReference>
<reference evidence="4" key="1">
    <citation type="submission" date="2023-06" db="EMBL/GenBank/DDBJ databases">
        <authorList>
            <person name="Kurt Z."/>
        </authorList>
    </citation>
    <scope>NUCLEOTIDE SEQUENCE</scope>
</reference>
<proteinExistence type="predicted"/>
<comment type="caution">
    <text evidence="4">The sequence shown here is derived from an EMBL/GenBank/DDBJ whole genome shotgun (WGS) entry which is preliminary data.</text>
</comment>
<sequence>MSTESDYEKQMIQKYKPRNGRNTDTVSIIDDEKVTSFKFAGLITKKLYIESCIYLNFIQAPSQLTELAIDNCQLKYIEGIQQLFNLKSLSLINNYISDISPIQNLKELTYLDLSHNQITYLDSIEQLTNLQILNVSHNSIFDVQSVQHASITKVNLDYNEIIDASPLLQISYADISLHNNKIINFSKLKDLKYYTQHIMLGQFSVQDQRVPSQKEIFDSQFYNANKYFNKYYQKSNDKIKVQQDLIRVKITGTNQRLLQMMQITQIYVQKYLGIQEQ</sequence>